<proteinExistence type="predicted"/>
<evidence type="ECO:0000313" key="2">
    <source>
        <dbReference type="Proteomes" id="UP001583186"/>
    </source>
</evidence>
<comment type="caution">
    <text evidence="1">The sequence shown here is derived from an EMBL/GenBank/DDBJ whole genome shotgun (WGS) entry which is preliminary data.</text>
</comment>
<protein>
    <submittedName>
        <fullName evidence="1">Uncharacterized protein</fullName>
    </submittedName>
</protein>
<organism evidence="1 2">
    <name type="scientific">Sporothrix stenoceras</name>
    <dbReference type="NCBI Taxonomy" id="5173"/>
    <lineage>
        <taxon>Eukaryota</taxon>
        <taxon>Fungi</taxon>
        <taxon>Dikarya</taxon>
        <taxon>Ascomycota</taxon>
        <taxon>Pezizomycotina</taxon>
        <taxon>Sordariomycetes</taxon>
        <taxon>Sordariomycetidae</taxon>
        <taxon>Ophiostomatales</taxon>
        <taxon>Ophiostomataceae</taxon>
        <taxon>Sporothrix</taxon>
    </lineage>
</organism>
<name>A0ABR3Z7V6_9PEZI</name>
<dbReference type="Proteomes" id="UP001583186">
    <property type="component" value="Unassembled WGS sequence"/>
</dbReference>
<keyword evidence="2" id="KW-1185">Reference proteome</keyword>
<evidence type="ECO:0000313" key="1">
    <source>
        <dbReference type="EMBL" id="KAL1896354.1"/>
    </source>
</evidence>
<accession>A0ABR3Z7V6</accession>
<sequence length="179" mass="20264">MLWPCVAASIVTSPVRIDRVWTATRMFLMRGLVRMGDGNGKTVDRVEAVPNPATHACVDVPEYDEDGERALFPDTPQANDLPSLLPRWNKMALPKGDAPYSDPFLWACAGCTLGTHCIPVPEWHRRDQDQLTLGNVTTKVASVVRRLEFNERQRKTLEEKGAAQEQYAVNMRHRRLWVP</sequence>
<reference evidence="1 2" key="1">
    <citation type="journal article" date="2024" name="IMA Fungus">
        <title>IMA Genome - F19 : A genome assembly and annotation guide to empower mycologists, including annotated draft genome sequences of Ceratocystis pirilliformis, Diaporthe australafricana, Fusarium ophioides, Paecilomyces lecythidis, and Sporothrix stenoceras.</title>
        <authorList>
            <person name="Aylward J."/>
            <person name="Wilson A.M."/>
            <person name="Visagie C.M."/>
            <person name="Spraker J."/>
            <person name="Barnes I."/>
            <person name="Buitendag C."/>
            <person name="Ceriani C."/>
            <person name="Del Mar Angel L."/>
            <person name="du Plessis D."/>
            <person name="Fuchs T."/>
            <person name="Gasser K."/>
            <person name="Kramer D."/>
            <person name="Li W."/>
            <person name="Munsamy K."/>
            <person name="Piso A."/>
            <person name="Price J.L."/>
            <person name="Sonnekus B."/>
            <person name="Thomas C."/>
            <person name="van der Nest A."/>
            <person name="van Dijk A."/>
            <person name="van Heerden A."/>
            <person name="van Vuuren N."/>
            <person name="Yilmaz N."/>
            <person name="Duong T.A."/>
            <person name="van der Merwe N.A."/>
            <person name="Wingfield M.J."/>
            <person name="Wingfield B.D."/>
        </authorList>
    </citation>
    <scope>NUCLEOTIDE SEQUENCE [LARGE SCALE GENOMIC DNA]</scope>
    <source>
        <strain evidence="1 2">CMW 5346</strain>
    </source>
</reference>
<gene>
    <name evidence="1" type="ORF">Sste5346_004739</name>
</gene>
<dbReference type="EMBL" id="JAWCUI010000023">
    <property type="protein sequence ID" value="KAL1896354.1"/>
    <property type="molecule type" value="Genomic_DNA"/>
</dbReference>